<dbReference type="Gene3D" id="1.10.238.10">
    <property type="entry name" value="EF-hand"/>
    <property type="match status" value="1"/>
</dbReference>
<sequence>MHPPTSDAKWCVEQLFSYLELNFRNRVLGKLGRVRTLEASNLSNLQSYAALAHPSIARASLPSQRSWHNSVPVNISAEQKQELRDTYVYYCGWSERQNYLYMSRTQFLRFCRDTRLMGDTFNVVELSILFEKVHVHSPDINPGVKLNLADWLQALLYIAVHLHAELSPQAAFDKVVEENIVKFAAQKKGSRFEDKLANVVLRRDVIEKLHETERTLRTIFSFYVNQQDLSLSESLRKDSAVYQMQRVARTCMPLEGFQRFGQDFEIVPKLITSAKLCEAFRCSRFGLSSSVALEDAGVDEGKPQSQPEDFGRIGFEEFMDAVGRIALMAFNFKEPEKTLPTLGFNGSYEAAAKSLWLESSKKAKEAELSFPDEVLMPAAVDRSFGIEDRPRGKRDDVLSRAASRAFGCRSGRSTIGPFMVVSMNPGQEVMAVHDEKHALHLDHRPLHLTEFTSDWVGKPAISLTASSRLRKVDAAGRHPCGASTGSCAGQRKSVLPGIGWYSADYSVPTKYLERMQLMVEARINREQVEEALKLTYQAQQRQLDQAKLDASKERRRLLQTCSGQPLVGQLDNSPSPRASTMSALMWPHSMASAGIAAASCAAASMRGDIENSDTSSMLRVSEASANDPTAQRVLEWADSIRTVGSVSSRMAVVSAYPPAPRYAPNAVPHNRVSESNVSRPLVSNHLALEAGRSDSGPVMSESTLLTARSQSTLFGELRTLTQGLTVKVA</sequence>
<proteinExistence type="predicted"/>
<feature type="coiled-coil region" evidence="1">
    <location>
        <begin position="529"/>
        <end position="556"/>
    </location>
</feature>
<keyword evidence="1" id="KW-0175">Coiled coil</keyword>
<reference evidence="2 3" key="1">
    <citation type="submission" date="2017-08" db="EMBL/GenBank/DDBJ databases">
        <title>Acidophilic green algal genome provides insights into adaptation to an acidic environment.</title>
        <authorList>
            <person name="Hirooka S."/>
            <person name="Hirose Y."/>
            <person name="Kanesaki Y."/>
            <person name="Higuchi S."/>
            <person name="Fujiwara T."/>
            <person name="Onuma R."/>
            <person name="Era A."/>
            <person name="Ohbayashi R."/>
            <person name="Uzuka A."/>
            <person name="Nozaki H."/>
            <person name="Yoshikawa H."/>
            <person name="Miyagishima S.Y."/>
        </authorList>
    </citation>
    <scope>NUCLEOTIDE SEQUENCE [LARGE SCALE GENOMIC DNA]</scope>
    <source>
        <strain evidence="2 3">NIES-2499</strain>
    </source>
</reference>
<organism evidence="2 3">
    <name type="scientific">Chlamydomonas eustigma</name>
    <dbReference type="NCBI Taxonomy" id="1157962"/>
    <lineage>
        <taxon>Eukaryota</taxon>
        <taxon>Viridiplantae</taxon>
        <taxon>Chlorophyta</taxon>
        <taxon>core chlorophytes</taxon>
        <taxon>Chlorophyceae</taxon>
        <taxon>CS clade</taxon>
        <taxon>Chlamydomonadales</taxon>
        <taxon>Chlamydomonadaceae</taxon>
        <taxon>Chlamydomonas</taxon>
    </lineage>
</organism>
<evidence type="ECO:0000256" key="1">
    <source>
        <dbReference type="SAM" id="Coils"/>
    </source>
</evidence>
<dbReference type="Proteomes" id="UP000232323">
    <property type="component" value="Unassembled WGS sequence"/>
</dbReference>
<name>A0A250XB89_9CHLO</name>
<evidence type="ECO:0000313" key="3">
    <source>
        <dbReference type="Proteomes" id="UP000232323"/>
    </source>
</evidence>
<dbReference type="SUPFAM" id="SSF47473">
    <property type="entry name" value="EF-hand"/>
    <property type="match status" value="1"/>
</dbReference>
<dbReference type="InterPro" id="IPR011992">
    <property type="entry name" value="EF-hand-dom_pair"/>
</dbReference>
<dbReference type="AlphaFoldDB" id="A0A250XB89"/>
<dbReference type="STRING" id="1157962.A0A250XB89"/>
<dbReference type="EMBL" id="BEGY01000049">
    <property type="protein sequence ID" value="GAX80142.1"/>
    <property type="molecule type" value="Genomic_DNA"/>
</dbReference>
<dbReference type="OrthoDB" id="530394at2759"/>
<evidence type="ECO:0000313" key="2">
    <source>
        <dbReference type="EMBL" id="GAX80142.1"/>
    </source>
</evidence>
<comment type="caution">
    <text evidence="2">The sequence shown here is derived from an EMBL/GenBank/DDBJ whole genome shotgun (WGS) entry which is preliminary data.</text>
</comment>
<gene>
    <name evidence="2" type="ORF">CEUSTIGMA_g7580.t1</name>
</gene>
<protein>
    <submittedName>
        <fullName evidence="2">Uncharacterized protein</fullName>
    </submittedName>
</protein>
<keyword evidence="3" id="KW-1185">Reference proteome</keyword>
<accession>A0A250XB89</accession>